<dbReference type="InterPro" id="IPR019079">
    <property type="entry name" value="Capsule_synth_CapA"/>
</dbReference>
<evidence type="ECO:0000256" key="2">
    <source>
        <dbReference type="SAM" id="MobiDB-lite"/>
    </source>
</evidence>
<feature type="domain" description="Capsule synthesis protein CapA" evidence="3">
    <location>
        <begin position="1"/>
        <end position="183"/>
    </location>
</feature>
<proteinExistence type="inferred from homology"/>
<feature type="compositionally biased region" description="Polar residues" evidence="2">
    <location>
        <begin position="17"/>
        <end position="29"/>
    </location>
</feature>
<dbReference type="Gene3D" id="3.60.21.10">
    <property type="match status" value="1"/>
</dbReference>
<dbReference type="SUPFAM" id="SSF56300">
    <property type="entry name" value="Metallo-dependent phosphatases"/>
    <property type="match status" value="1"/>
</dbReference>
<dbReference type="InterPro" id="IPR029052">
    <property type="entry name" value="Metallo-depent_PP-like"/>
</dbReference>
<evidence type="ECO:0000259" key="3">
    <source>
        <dbReference type="SMART" id="SM00854"/>
    </source>
</evidence>
<dbReference type="PANTHER" id="PTHR33393:SF11">
    <property type="entry name" value="POLYGLUTAMINE SYNTHESIS ACCESSORY PROTEIN RV0574C-RELATED"/>
    <property type="match status" value="1"/>
</dbReference>
<sequence>DIVSANLESTVDKNQEPGRNQQPGEPARMNTSEAMFDKFRHEAKINFFSTATNHAMDYGESGVLATLDVLKRSGALYAGTAASQAEQNEVVIFEKDGIKVALLAYTFDLNGHLVPEGKSYLANEVRFNDVNPPPDYTLIKKQVAAAQAKGADWIIAYCHWGWEFEMYPHVNIVDAAHKVIECGVV</sequence>
<evidence type="ECO:0000313" key="5">
    <source>
        <dbReference type="Proteomes" id="UP000443000"/>
    </source>
</evidence>
<comment type="caution">
    <text evidence="4">The sequence shown here is derived from an EMBL/GenBank/DDBJ whole genome shotgun (WGS) entry which is preliminary data.</text>
</comment>
<feature type="non-terminal residue" evidence="4">
    <location>
        <position position="185"/>
    </location>
</feature>
<dbReference type="RefSeq" id="WP_194286480.1">
    <property type="nucleotide sequence ID" value="NZ_WIVT01000108.1"/>
</dbReference>
<dbReference type="EMBL" id="WIVT01000108">
    <property type="protein sequence ID" value="MQU19450.1"/>
    <property type="molecule type" value="Genomic_DNA"/>
</dbReference>
<gene>
    <name evidence="4" type="ORF">GHN41_23880</name>
</gene>
<reference evidence="4 5" key="1">
    <citation type="submission" date="2019-10" db="EMBL/GenBank/DDBJ databases">
        <title>Evaluation of single-gene subtyping targets for Pseudomonas.</title>
        <authorList>
            <person name="Reichler S.J."/>
            <person name="Orsi R.H."/>
            <person name="Wiedmann M."/>
            <person name="Martin N.H."/>
            <person name="Murphy S.I."/>
        </authorList>
    </citation>
    <scope>NUCLEOTIDE SEQUENCE [LARGE SCALE GENOMIC DNA]</scope>
    <source>
        <strain evidence="4 5">FSL R10-1594</strain>
    </source>
</reference>
<dbReference type="AlphaFoldDB" id="A0A7X2CAZ5"/>
<evidence type="ECO:0000313" key="4">
    <source>
        <dbReference type="EMBL" id="MQU19450.1"/>
    </source>
</evidence>
<name>A0A7X2CAZ5_9PSED</name>
<feature type="non-terminal residue" evidence="4">
    <location>
        <position position="1"/>
    </location>
</feature>
<organism evidence="4 5">
    <name type="scientific">Pseudomonas helleri</name>
    <dbReference type="NCBI Taxonomy" id="1608996"/>
    <lineage>
        <taxon>Bacteria</taxon>
        <taxon>Pseudomonadati</taxon>
        <taxon>Pseudomonadota</taxon>
        <taxon>Gammaproteobacteria</taxon>
        <taxon>Pseudomonadales</taxon>
        <taxon>Pseudomonadaceae</taxon>
        <taxon>Pseudomonas</taxon>
    </lineage>
</organism>
<accession>A0A7X2CAZ5</accession>
<dbReference type="Proteomes" id="UP000443000">
    <property type="component" value="Unassembled WGS sequence"/>
</dbReference>
<feature type="region of interest" description="Disordered" evidence="2">
    <location>
        <begin position="1"/>
        <end position="29"/>
    </location>
</feature>
<dbReference type="InterPro" id="IPR052169">
    <property type="entry name" value="CW_Biosynth-Accessory"/>
</dbReference>
<dbReference type="PANTHER" id="PTHR33393">
    <property type="entry name" value="POLYGLUTAMINE SYNTHESIS ACCESSORY PROTEIN RV0574C-RELATED"/>
    <property type="match status" value="1"/>
</dbReference>
<dbReference type="SMART" id="SM00854">
    <property type="entry name" value="PGA_cap"/>
    <property type="match status" value="1"/>
</dbReference>
<evidence type="ECO:0000256" key="1">
    <source>
        <dbReference type="ARBA" id="ARBA00005662"/>
    </source>
</evidence>
<protein>
    <submittedName>
        <fullName evidence="4">CapA family protein</fullName>
    </submittedName>
</protein>
<dbReference type="Pfam" id="PF09587">
    <property type="entry name" value="PGA_cap"/>
    <property type="match status" value="1"/>
</dbReference>
<comment type="similarity">
    <text evidence="1">Belongs to the CapA family.</text>
</comment>